<sequence length="314" mass="32700">MLFLYACLFFIGVNARCNTDNCLNAFNNHGGYASYSQFCSSFLATTYTATTSGVGPFPSQCKNLPSKLSSACSCIASTTSATTTSPTVSPDGSTTTITVTATVTGTCSATGFPMTVTTTVSSASPTCSATTLTVTSVSLSTTTTTVTTSTIAQPTCPQIVINGGFEAGILADWTNFNDNPDASFSVVTSALIPGGSRSSFYSAALIFDPLGPFLPGIPADMYQSVLAPQLCSAGQQYLFQMYVKTVANTCYVNAYDNGSGQSFIDILLMPGGTTPPWVEMSIVVTPGTSFELVVEAACDTQDTVWFDDISLTPV</sequence>
<evidence type="ECO:0000313" key="3">
    <source>
        <dbReference type="Proteomes" id="UP000235672"/>
    </source>
</evidence>
<keyword evidence="3" id="KW-1185">Reference proteome</keyword>
<gene>
    <name evidence="2" type="ORF">NA56DRAFT_641466</name>
</gene>
<dbReference type="Gene3D" id="2.60.120.260">
    <property type="entry name" value="Galactose-binding domain-like"/>
    <property type="match status" value="1"/>
</dbReference>
<name>A0A2J6QKL6_9HELO</name>
<evidence type="ECO:0000256" key="1">
    <source>
        <dbReference type="SAM" id="SignalP"/>
    </source>
</evidence>
<protein>
    <recommendedName>
        <fullName evidence="4">CBM-cenC domain-containing protein</fullName>
    </recommendedName>
</protein>
<dbReference type="Proteomes" id="UP000235672">
    <property type="component" value="Unassembled WGS sequence"/>
</dbReference>
<dbReference type="OrthoDB" id="5104649at2759"/>
<accession>A0A2J6QKL6</accession>
<proteinExistence type="predicted"/>
<keyword evidence="1" id="KW-0732">Signal</keyword>
<reference evidence="2 3" key="1">
    <citation type="submission" date="2016-05" db="EMBL/GenBank/DDBJ databases">
        <title>A degradative enzymes factory behind the ericoid mycorrhizal symbiosis.</title>
        <authorList>
            <consortium name="DOE Joint Genome Institute"/>
            <person name="Martino E."/>
            <person name="Morin E."/>
            <person name="Grelet G."/>
            <person name="Kuo A."/>
            <person name="Kohler A."/>
            <person name="Daghino S."/>
            <person name="Barry K."/>
            <person name="Choi C."/>
            <person name="Cichocki N."/>
            <person name="Clum A."/>
            <person name="Copeland A."/>
            <person name="Hainaut M."/>
            <person name="Haridas S."/>
            <person name="Labutti K."/>
            <person name="Lindquist E."/>
            <person name="Lipzen A."/>
            <person name="Khouja H.-R."/>
            <person name="Murat C."/>
            <person name="Ohm R."/>
            <person name="Olson A."/>
            <person name="Spatafora J."/>
            <person name="Veneault-Fourrey C."/>
            <person name="Henrissat B."/>
            <person name="Grigoriev I."/>
            <person name="Martin F."/>
            <person name="Perotto S."/>
        </authorList>
    </citation>
    <scope>NUCLEOTIDE SEQUENCE [LARGE SCALE GENOMIC DNA]</scope>
    <source>
        <strain evidence="2 3">UAMH 7357</strain>
    </source>
</reference>
<feature type="signal peptide" evidence="1">
    <location>
        <begin position="1"/>
        <end position="15"/>
    </location>
</feature>
<organism evidence="2 3">
    <name type="scientific">Hyaloscypha hepaticicola</name>
    <dbReference type="NCBI Taxonomy" id="2082293"/>
    <lineage>
        <taxon>Eukaryota</taxon>
        <taxon>Fungi</taxon>
        <taxon>Dikarya</taxon>
        <taxon>Ascomycota</taxon>
        <taxon>Pezizomycotina</taxon>
        <taxon>Leotiomycetes</taxon>
        <taxon>Helotiales</taxon>
        <taxon>Hyaloscyphaceae</taxon>
        <taxon>Hyaloscypha</taxon>
    </lineage>
</organism>
<dbReference type="AlphaFoldDB" id="A0A2J6QKL6"/>
<evidence type="ECO:0000313" key="2">
    <source>
        <dbReference type="EMBL" id="PMD26812.1"/>
    </source>
</evidence>
<feature type="chain" id="PRO_5014468612" description="CBM-cenC domain-containing protein" evidence="1">
    <location>
        <begin position="16"/>
        <end position="314"/>
    </location>
</feature>
<dbReference type="EMBL" id="KZ613467">
    <property type="protein sequence ID" value="PMD26812.1"/>
    <property type="molecule type" value="Genomic_DNA"/>
</dbReference>
<evidence type="ECO:0008006" key="4">
    <source>
        <dbReference type="Google" id="ProtNLM"/>
    </source>
</evidence>